<dbReference type="KEGG" id="ssua:FPZ54_15605"/>
<keyword evidence="3" id="KW-1185">Reference proteome</keyword>
<evidence type="ECO:0000313" key="2">
    <source>
        <dbReference type="EMBL" id="QDX27288.1"/>
    </source>
</evidence>
<dbReference type="Pfam" id="PF13770">
    <property type="entry name" value="DUF4169"/>
    <property type="match status" value="1"/>
</dbReference>
<gene>
    <name evidence="2" type="ORF">FPZ54_15605</name>
</gene>
<protein>
    <submittedName>
        <fullName evidence="2">DUF4169 family protein</fullName>
    </submittedName>
</protein>
<dbReference type="InterPro" id="IPR025227">
    <property type="entry name" value="DUF4169"/>
</dbReference>
<evidence type="ECO:0000256" key="1">
    <source>
        <dbReference type="SAM" id="MobiDB-lite"/>
    </source>
</evidence>
<accession>A0A518RIK3</accession>
<dbReference type="OrthoDB" id="7173889at2"/>
<organism evidence="2 3">
    <name type="scientific">Sphingomonas suaedae</name>
    <dbReference type="NCBI Taxonomy" id="2599297"/>
    <lineage>
        <taxon>Bacteria</taxon>
        <taxon>Pseudomonadati</taxon>
        <taxon>Pseudomonadota</taxon>
        <taxon>Alphaproteobacteria</taxon>
        <taxon>Sphingomonadales</taxon>
        <taxon>Sphingomonadaceae</taxon>
        <taxon>Sphingomonas</taxon>
    </lineage>
</organism>
<feature type="region of interest" description="Disordered" evidence="1">
    <location>
        <begin position="30"/>
        <end position="57"/>
    </location>
</feature>
<reference evidence="2 3" key="1">
    <citation type="submission" date="2019-07" db="EMBL/GenBank/DDBJ databases">
        <title>Sphingomonas alkalisoli sp. nov., isolated from rhizosphere soil of Suaedae salsa.</title>
        <authorList>
            <person name="Zhang H."/>
            <person name="Xu L."/>
            <person name="Zhang J.-X."/>
            <person name="Sun J.-Q."/>
        </authorList>
    </citation>
    <scope>NUCLEOTIDE SEQUENCE [LARGE SCALE GENOMIC DNA]</scope>
    <source>
        <strain evidence="2 3">XS-10</strain>
    </source>
</reference>
<sequence length="57" mass="6164">MADILNLNKARKARAKAQATAKAVENRAKFGRTKAQKAADAAEPGRISENLEGARRE</sequence>
<evidence type="ECO:0000313" key="3">
    <source>
        <dbReference type="Proteomes" id="UP000318055"/>
    </source>
</evidence>
<proteinExistence type="predicted"/>
<dbReference type="EMBL" id="CP042239">
    <property type="protein sequence ID" value="QDX27288.1"/>
    <property type="molecule type" value="Genomic_DNA"/>
</dbReference>
<dbReference type="AlphaFoldDB" id="A0A518RIK3"/>
<name>A0A518RIK3_9SPHN</name>
<dbReference type="RefSeq" id="WP_145848710.1">
    <property type="nucleotide sequence ID" value="NZ_CP042239.1"/>
</dbReference>
<dbReference type="Proteomes" id="UP000318055">
    <property type="component" value="Chromosome"/>
</dbReference>